<dbReference type="InParanoid" id="Q75A54"/>
<dbReference type="KEGG" id="ago:AGOS_ADR065W"/>
<feature type="domain" description="Arrestin C-terminal-like" evidence="2">
    <location>
        <begin position="500"/>
        <end position="789"/>
    </location>
</feature>
<sequence length="912" mass="101466">MMPFAIRHPVTAMENDTEAERRRRRSSSVKQALSSFFTGERGSEEAAEMDRSGPQGRRASTPGLEGTTRRVARRFSSPARADSRPEHRAQYTLGDEGLRWSMEHGVEDMYDEGTLFGIDDVGPGSCAEAAGCGGLDSREFLTEYLAERGFVQQRTLLSKGDVAVYALTSGEIVFLPTASSLEEGYLRNIRQSLENGDAFSDDYGDSHTVYDDPEAAIPDSYSATSLDSDVSESAMPVTQLTTELLDDATTLFNLAVVVSIAKPVEMSEIKARLFSRVRVHWHNGLPPGRRKFEEYYTIGDLKWTLTAENYNLYVPLHVSTEDQIIERSTGVVHRKLFRNVYERDDSSDRVNSTLASFMTNLSEQNYTFKPGDYVFILPVQFIRQVPETIYVPSARLNYDFCCGMRVNKLTVPDNETIDQYPAETTGPSKCQKEIDTPHKLADRLIKKVKARLTSSSQASSGKDGVADTIACGSMPVTVVRTPPLRSISIADKPIYINRVWTNALSYEISLLQKYVPLDSEIPLKIKLVPLMKHVSVKRIRINISEKITLVSKDLKYEFDQMDVILQDPYNPLFPELQFLKKPARSLPLLEVRTKDKGIKALREEVIENSTGDNLLCYSDAALNSDKGVEMVDSLTLETTLKFPKFTVPRKNGTMPPYGIEELVPSPDSPHTHRPPPSHGVLGLFGRRSSGSHPRTAEGPSPSTTASSATAHSGSTFRTGSRVPIEHSTFLNVPKRGLYADSTHFKHIVVKHKLEVMLRVSKRDSDADGAKLRHYEVLIDTPIVLLSEYCSRQNVDLPTYNMVTGDSRFRSPLPTFEEAVSETLSAPDSPITSPLASPDILASYDPDEFSIQQLSLSRTTTHTQADPLLPADFSPLRRYSNIDEMMRSSSSNTASADSRCPAYSADPPTYEDT</sequence>
<dbReference type="SMART" id="SM01017">
    <property type="entry name" value="Arrestin_C"/>
    <property type="match status" value="1"/>
</dbReference>
<dbReference type="InterPro" id="IPR011022">
    <property type="entry name" value="Arrestin_C-like"/>
</dbReference>
<dbReference type="EMBL" id="AE016817">
    <property type="protein sequence ID" value="AAS51985.2"/>
    <property type="molecule type" value="Genomic_DNA"/>
</dbReference>
<dbReference type="GO" id="GO:0005829">
    <property type="term" value="C:cytosol"/>
    <property type="evidence" value="ECO:0000318"/>
    <property type="project" value="GO_Central"/>
</dbReference>
<dbReference type="FunCoup" id="Q75A54">
    <property type="interactions" value="81"/>
</dbReference>
<proteinExistence type="predicted"/>
<evidence type="ECO:0000313" key="4">
    <source>
        <dbReference type="Proteomes" id="UP000000591"/>
    </source>
</evidence>
<dbReference type="PANTHER" id="PTHR11188">
    <property type="entry name" value="ARRESTIN DOMAIN CONTAINING PROTEIN"/>
    <property type="match status" value="1"/>
</dbReference>
<feature type="region of interest" description="Disordered" evidence="1">
    <location>
        <begin position="656"/>
        <end position="719"/>
    </location>
</feature>
<accession>Q75A54</accession>
<dbReference type="eggNOG" id="KOG3780">
    <property type="taxonomic scope" value="Eukaryota"/>
</dbReference>
<dbReference type="GeneID" id="4620310"/>
<dbReference type="HOGENOM" id="CLU_006239_0_0_1"/>
<feature type="compositionally biased region" description="Basic and acidic residues" evidence="1">
    <location>
        <begin position="41"/>
        <end position="51"/>
    </location>
</feature>
<protein>
    <submittedName>
        <fullName evidence="3">ADR065Wp</fullName>
    </submittedName>
</protein>
<feature type="region of interest" description="Disordered" evidence="1">
    <location>
        <begin position="885"/>
        <end position="912"/>
    </location>
</feature>
<dbReference type="PANTHER" id="PTHR11188:SF168">
    <property type="entry name" value="PROTEIN ECM21-RELATED"/>
    <property type="match status" value="1"/>
</dbReference>
<dbReference type="Proteomes" id="UP000000591">
    <property type="component" value="Chromosome IV"/>
</dbReference>
<dbReference type="GO" id="GO:0070086">
    <property type="term" value="P:ubiquitin-dependent endocytosis"/>
    <property type="evidence" value="ECO:0000318"/>
    <property type="project" value="GO_Central"/>
</dbReference>
<reference evidence="4" key="2">
    <citation type="journal article" date="2013" name="G3 (Bethesda)">
        <title>Genomes of Ashbya fungi isolated from insects reveal four mating-type loci, numerous translocations, lack of transposons, and distinct gene duplications.</title>
        <authorList>
            <person name="Dietrich F.S."/>
            <person name="Voegeli S."/>
            <person name="Kuo S."/>
            <person name="Philippsen P."/>
        </authorList>
    </citation>
    <scope>GENOME REANNOTATION</scope>
    <source>
        <strain evidence="4">ATCC 10895 / CBS 109.51 / FGSC 9923 / NRRL Y-1056</strain>
    </source>
</reference>
<feature type="region of interest" description="Disordered" evidence="1">
    <location>
        <begin position="1"/>
        <end position="90"/>
    </location>
</feature>
<gene>
    <name evidence="3" type="ORF">AGOS_ADR065W</name>
</gene>
<dbReference type="GO" id="GO:0030674">
    <property type="term" value="F:protein-macromolecule adaptor activity"/>
    <property type="evidence" value="ECO:0000318"/>
    <property type="project" value="GO_Central"/>
</dbReference>
<feature type="compositionally biased region" description="Low complexity" evidence="1">
    <location>
        <begin position="696"/>
        <end position="715"/>
    </location>
</feature>
<reference evidence="3 4" key="1">
    <citation type="journal article" date="2004" name="Science">
        <title>The Ashbya gossypii genome as a tool for mapping the ancient Saccharomyces cerevisiae genome.</title>
        <authorList>
            <person name="Dietrich F.S."/>
            <person name="Voegeli S."/>
            <person name="Brachat S."/>
            <person name="Lerch A."/>
            <person name="Gates K."/>
            <person name="Steiner S."/>
            <person name="Mohr C."/>
            <person name="Pohlmann R."/>
            <person name="Luedi P."/>
            <person name="Choi S."/>
            <person name="Wing R.A."/>
            <person name="Flavier A."/>
            <person name="Gaffney T.D."/>
            <person name="Philippsen P."/>
        </authorList>
    </citation>
    <scope>NUCLEOTIDE SEQUENCE [LARGE SCALE GENOMIC DNA]</scope>
    <source>
        <strain evidence="4">ATCC 10895 / CBS 109.51 / FGSC 9923 / NRRL Y-1056</strain>
    </source>
</reference>
<dbReference type="OrthoDB" id="2333384at2759"/>
<organism evidence="3 4">
    <name type="scientific">Eremothecium gossypii (strain ATCC 10895 / CBS 109.51 / FGSC 9923 / NRRL Y-1056)</name>
    <name type="common">Yeast</name>
    <name type="synonym">Ashbya gossypii</name>
    <dbReference type="NCBI Taxonomy" id="284811"/>
    <lineage>
        <taxon>Eukaryota</taxon>
        <taxon>Fungi</taxon>
        <taxon>Dikarya</taxon>
        <taxon>Ascomycota</taxon>
        <taxon>Saccharomycotina</taxon>
        <taxon>Saccharomycetes</taxon>
        <taxon>Saccharomycetales</taxon>
        <taxon>Saccharomycetaceae</taxon>
        <taxon>Eremothecium</taxon>
    </lineage>
</organism>
<dbReference type="STRING" id="284811.Q75A54"/>
<name>Q75A54_EREGS</name>
<evidence type="ECO:0000259" key="2">
    <source>
        <dbReference type="SMART" id="SM01017"/>
    </source>
</evidence>
<evidence type="ECO:0000256" key="1">
    <source>
        <dbReference type="SAM" id="MobiDB-lite"/>
    </source>
</evidence>
<dbReference type="RefSeq" id="NP_984161.2">
    <property type="nucleotide sequence ID" value="NM_209514.2"/>
</dbReference>
<dbReference type="AlphaFoldDB" id="Q75A54"/>
<keyword evidence="4" id="KW-1185">Reference proteome</keyword>
<dbReference type="OMA" id="FITHHAS"/>
<dbReference type="GO" id="GO:0031625">
    <property type="term" value="F:ubiquitin protein ligase binding"/>
    <property type="evidence" value="ECO:0000318"/>
    <property type="project" value="GO_Central"/>
</dbReference>
<dbReference type="InterPro" id="IPR050357">
    <property type="entry name" value="Arrestin_domain-protein"/>
</dbReference>
<dbReference type="GO" id="GO:0005737">
    <property type="term" value="C:cytoplasm"/>
    <property type="evidence" value="ECO:0000318"/>
    <property type="project" value="GO_Central"/>
</dbReference>
<evidence type="ECO:0000313" key="3">
    <source>
        <dbReference type="EMBL" id="AAS51985.2"/>
    </source>
</evidence>
<feature type="compositionally biased region" description="Low complexity" evidence="1">
    <location>
        <begin position="887"/>
        <end position="897"/>
    </location>
</feature>